<evidence type="ECO:0000256" key="2">
    <source>
        <dbReference type="SAM" id="Phobius"/>
    </source>
</evidence>
<evidence type="ECO:0000313" key="3">
    <source>
        <dbReference type="WBParaSite" id="Smp_165440.3"/>
    </source>
</evidence>
<organism evidence="3">
    <name type="scientific">Schistosoma mansoni</name>
    <name type="common">Blood fluke</name>
    <dbReference type="NCBI Taxonomy" id="6183"/>
    <lineage>
        <taxon>Eukaryota</taxon>
        <taxon>Metazoa</taxon>
        <taxon>Spiralia</taxon>
        <taxon>Lophotrochozoa</taxon>
        <taxon>Platyhelminthes</taxon>
        <taxon>Trematoda</taxon>
        <taxon>Digenea</taxon>
        <taxon>Strigeidida</taxon>
        <taxon>Schistosomatoidea</taxon>
        <taxon>Schistosomatidae</taxon>
        <taxon>Schistosoma</taxon>
    </lineage>
</organism>
<protein>
    <submittedName>
        <fullName evidence="3">Putative netrin receptor unc5</fullName>
    </submittedName>
</protein>
<feature type="transmembrane region" description="Helical" evidence="2">
    <location>
        <begin position="6"/>
        <end position="27"/>
    </location>
</feature>
<accession>A0A5K4EUD7</accession>
<dbReference type="AlphaFoldDB" id="A0A5K4EUD7"/>
<evidence type="ECO:0000256" key="1">
    <source>
        <dbReference type="SAM" id="MobiDB-lite"/>
    </source>
</evidence>
<keyword evidence="2" id="KW-1133">Transmembrane helix</keyword>
<keyword evidence="2" id="KW-0472">Membrane</keyword>
<proteinExistence type="predicted"/>
<feature type="region of interest" description="Disordered" evidence="1">
    <location>
        <begin position="87"/>
        <end position="131"/>
    </location>
</feature>
<reference evidence="3" key="1">
    <citation type="submission" date="2019-11" db="UniProtKB">
        <authorList>
            <consortium name="WormBaseParasite"/>
        </authorList>
    </citation>
    <scope>IDENTIFICATION</scope>
    <source>
        <strain evidence="3">Puerto Rican</strain>
    </source>
</reference>
<dbReference type="WBParaSite" id="Smp_165440.3">
    <property type="protein sequence ID" value="Smp_165440.3"/>
    <property type="gene ID" value="Smp_165440"/>
</dbReference>
<feature type="compositionally biased region" description="Basic and acidic residues" evidence="1">
    <location>
        <begin position="87"/>
        <end position="101"/>
    </location>
</feature>
<name>A0A5K4EUD7_SCHMA</name>
<keyword evidence="2" id="KW-0812">Transmembrane</keyword>
<dbReference type="InParanoid" id="A0A5K4EUD7"/>
<sequence>MYNNLLLYYIVLLLSIAFYDGTFIYTYQHATINANKPVRLRSRVIQTNQAFKVDEYSLNKMQDDEGDLKLPKEFPVLDTLISSEGDKDLSESINSKLEDSSSRSNIYHKNNNDNRKNKMNGQRLPKDSSLLDSYWPNSNVGNIFDIGWDPNPPKESK</sequence>